<organism evidence="7 8">
    <name type="scientific">Vibrio hippocampi</name>
    <dbReference type="NCBI Taxonomy" id="654686"/>
    <lineage>
        <taxon>Bacteria</taxon>
        <taxon>Pseudomonadati</taxon>
        <taxon>Pseudomonadota</taxon>
        <taxon>Gammaproteobacteria</taxon>
        <taxon>Vibrionales</taxon>
        <taxon>Vibrionaceae</taxon>
        <taxon>Vibrio</taxon>
    </lineage>
</organism>
<reference evidence="7" key="1">
    <citation type="submission" date="2021-12" db="EMBL/GenBank/DDBJ databases">
        <authorList>
            <person name="Rodrigo-Torres L."/>
            <person name="Arahal R. D."/>
            <person name="Lucena T."/>
        </authorList>
    </citation>
    <scope>NUCLEOTIDE SEQUENCE</scope>
    <source>
        <strain evidence="7">CECT 8226</strain>
    </source>
</reference>
<dbReference type="GO" id="GO:0004115">
    <property type="term" value="F:3',5'-cyclic-AMP phosphodiesterase activity"/>
    <property type="evidence" value="ECO:0007669"/>
    <property type="project" value="UniProtKB-EC"/>
</dbReference>
<feature type="domain" description="Calcineurin-like phosphoesterase" evidence="6">
    <location>
        <begin position="14"/>
        <end position="205"/>
    </location>
</feature>
<evidence type="ECO:0000313" key="8">
    <source>
        <dbReference type="Proteomes" id="UP000838160"/>
    </source>
</evidence>
<protein>
    <recommendedName>
        <fullName evidence="5">3',5'-cyclic adenosine monophosphate phosphodiesterase CpdA</fullName>
        <shortName evidence="5">3',5'-cyclic AMP phosphodiesterase</shortName>
        <shortName evidence="5">cAMP phosphodiesterase</shortName>
        <ecNumber evidence="5">3.1.4.53</ecNumber>
    </recommendedName>
</protein>
<dbReference type="CDD" id="cd07402">
    <property type="entry name" value="MPP_GpdQ"/>
    <property type="match status" value="1"/>
</dbReference>
<feature type="binding site" evidence="5">
    <location>
        <position position="23"/>
    </location>
    <ligand>
        <name>AMP</name>
        <dbReference type="ChEBI" id="CHEBI:456215"/>
    </ligand>
</feature>
<dbReference type="InterPro" id="IPR029052">
    <property type="entry name" value="Metallo-depent_PP-like"/>
</dbReference>
<sequence>MKTTPSDESQLSSIRLLQLTDTHLFAPHDGCLLSVNTQDSFNAVVSEVMTQGAHFDALLATGDISQDHTEESYQKFIKGIEPLDLPCFWLPGNHDYKPSMGSVVDSPLIMDANHKLLGDHWQVILLDSQVVGVPHGKLSNEQLNLLDQMLGDYPDRHSLILLHHHPVLVNSAWLDQHCLKDAQEFWQVAAKHNNVNAVLCGHIHQELDILHEGVRVLATPSTCVQFKPNSNEFALDTRAPGWRELELCRDGRLNTQVHRLPHGAFRPDFNADGY</sequence>
<accession>A0ABM8ZJD2</accession>
<dbReference type="PANTHER" id="PTHR42988">
    <property type="entry name" value="PHOSPHOHYDROLASE"/>
    <property type="match status" value="1"/>
</dbReference>
<dbReference type="InterPro" id="IPR050884">
    <property type="entry name" value="CNP_phosphodiesterase-III"/>
</dbReference>
<evidence type="ECO:0000256" key="4">
    <source>
        <dbReference type="ARBA" id="ARBA00025742"/>
    </source>
</evidence>
<dbReference type="HAMAP" id="MF_00905">
    <property type="entry name" value="cAMP_phosphodiest_CpdA"/>
    <property type="match status" value="1"/>
</dbReference>
<keyword evidence="5" id="KW-0547">Nucleotide-binding</keyword>
<keyword evidence="3 5" id="KW-0408">Iron</keyword>
<feature type="binding site" evidence="5">
    <location>
        <position position="23"/>
    </location>
    <ligand>
        <name>Fe cation</name>
        <dbReference type="ChEBI" id="CHEBI:24875"/>
        <label>1</label>
    </ligand>
</feature>
<feature type="binding site" evidence="5">
    <location>
        <position position="93"/>
    </location>
    <ligand>
        <name>Fe cation</name>
        <dbReference type="ChEBI" id="CHEBI:24875"/>
        <label>2</label>
    </ligand>
</feature>
<keyword evidence="5" id="KW-0114">cAMP</keyword>
<dbReference type="Proteomes" id="UP000838160">
    <property type="component" value="Unassembled WGS sequence"/>
</dbReference>
<comment type="function">
    <text evidence="5">Hydrolyzes cAMP to 5'-AMP. Plays an important regulatory role in modulating the intracellular concentration of cAMP, thereby influencing cAMP-dependent processes.</text>
</comment>
<dbReference type="EC" id="3.1.4.53" evidence="5"/>
<comment type="cofactor">
    <cofactor evidence="5">
        <name>Fe(2+)</name>
        <dbReference type="ChEBI" id="CHEBI:29033"/>
    </cofactor>
    <text evidence="5">Binds 2 Fe(2+) ions per subunit.</text>
</comment>
<comment type="catalytic activity">
    <reaction evidence="5">
        <text>3',5'-cyclic AMP + H2O = AMP + H(+)</text>
        <dbReference type="Rhea" id="RHEA:25277"/>
        <dbReference type="ChEBI" id="CHEBI:15377"/>
        <dbReference type="ChEBI" id="CHEBI:15378"/>
        <dbReference type="ChEBI" id="CHEBI:58165"/>
        <dbReference type="ChEBI" id="CHEBI:456215"/>
        <dbReference type="EC" id="3.1.4.53"/>
    </reaction>
</comment>
<gene>
    <name evidence="5 7" type="primary">cpdA</name>
    <name evidence="7" type="ORF">VHP8226_02301</name>
</gene>
<comment type="similarity">
    <text evidence="4 5">Belongs to the cyclic nucleotide phosphodiesterase class-III family.</text>
</comment>
<feature type="binding site" evidence="5">
    <location>
        <begin position="93"/>
        <end position="94"/>
    </location>
    <ligand>
        <name>AMP</name>
        <dbReference type="ChEBI" id="CHEBI:456215"/>
    </ligand>
</feature>
<dbReference type="InterPro" id="IPR004843">
    <property type="entry name" value="Calcineurin-like_PHP"/>
</dbReference>
<feature type="binding site" evidence="5">
    <location>
        <position position="21"/>
    </location>
    <ligand>
        <name>Fe cation</name>
        <dbReference type="ChEBI" id="CHEBI:24875"/>
        <label>1</label>
    </ligand>
</feature>
<feature type="binding site" evidence="5">
    <location>
        <position position="63"/>
    </location>
    <ligand>
        <name>AMP</name>
        <dbReference type="ChEBI" id="CHEBI:456215"/>
    </ligand>
</feature>
<dbReference type="InterPro" id="IPR046379">
    <property type="entry name" value="cAMP_phosphodiest_CpdA"/>
</dbReference>
<evidence type="ECO:0000313" key="7">
    <source>
        <dbReference type="EMBL" id="CAH0526949.1"/>
    </source>
</evidence>
<dbReference type="Gene3D" id="3.60.21.10">
    <property type="match status" value="1"/>
</dbReference>
<dbReference type="SUPFAM" id="SSF56300">
    <property type="entry name" value="Metallo-dependent phosphatases"/>
    <property type="match status" value="1"/>
</dbReference>
<dbReference type="NCBIfam" id="NF008359">
    <property type="entry name" value="PRK11148.1"/>
    <property type="match status" value="1"/>
</dbReference>
<dbReference type="RefSeq" id="WP_237485151.1">
    <property type="nucleotide sequence ID" value="NZ_CAKLCM010000002.1"/>
</dbReference>
<dbReference type="PANTHER" id="PTHR42988:SF2">
    <property type="entry name" value="CYCLIC NUCLEOTIDE PHOSPHODIESTERASE CBUA0032-RELATED"/>
    <property type="match status" value="1"/>
</dbReference>
<evidence type="ECO:0000259" key="6">
    <source>
        <dbReference type="Pfam" id="PF00149"/>
    </source>
</evidence>
<keyword evidence="8" id="KW-1185">Reference proteome</keyword>
<keyword evidence="1 5" id="KW-0479">Metal-binding</keyword>
<feature type="binding site" evidence="5">
    <location>
        <position position="163"/>
    </location>
    <ligand>
        <name>Fe cation</name>
        <dbReference type="ChEBI" id="CHEBI:24875"/>
        <label>2</label>
    </ligand>
</feature>
<keyword evidence="2 5" id="KW-0378">Hydrolase</keyword>
<name>A0ABM8ZJD2_9VIBR</name>
<feature type="binding site" evidence="5">
    <location>
        <position position="63"/>
    </location>
    <ligand>
        <name>Fe cation</name>
        <dbReference type="ChEBI" id="CHEBI:24875"/>
        <label>2</label>
    </ligand>
</feature>
<comment type="caution">
    <text evidence="7">The sequence shown here is derived from an EMBL/GenBank/DDBJ whole genome shotgun (WGS) entry which is preliminary data.</text>
</comment>
<dbReference type="EMBL" id="CAKLCM010000002">
    <property type="protein sequence ID" value="CAH0526949.1"/>
    <property type="molecule type" value="Genomic_DNA"/>
</dbReference>
<feature type="binding site" evidence="5">
    <location>
        <position position="204"/>
    </location>
    <ligand>
        <name>AMP</name>
        <dbReference type="ChEBI" id="CHEBI:456215"/>
    </ligand>
</feature>
<feature type="binding site" evidence="5">
    <location>
        <position position="202"/>
    </location>
    <ligand>
        <name>Fe cation</name>
        <dbReference type="ChEBI" id="CHEBI:24875"/>
        <label>2</label>
    </ligand>
</feature>
<evidence type="ECO:0000256" key="5">
    <source>
        <dbReference type="HAMAP-Rule" id="MF_00905"/>
    </source>
</evidence>
<dbReference type="InterPro" id="IPR026575">
    <property type="entry name" value="GpdQ/CpdA-like"/>
</dbReference>
<feature type="binding site" evidence="5">
    <location>
        <position position="204"/>
    </location>
    <ligand>
        <name>Fe cation</name>
        <dbReference type="ChEBI" id="CHEBI:24875"/>
        <label>1</label>
    </ligand>
</feature>
<evidence type="ECO:0000256" key="2">
    <source>
        <dbReference type="ARBA" id="ARBA00022801"/>
    </source>
</evidence>
<proteinExistence type="inferred from homology"/>
<evidence type="ECO:0000256" key="1">
    <source>
        <dbReference type="ARBA" id="ARBA00022723"/>
    </source>
</evidence>
<dbReference type="Pfam" id="PF00149">
    <property type="entry name" value="Metallophos"/>
    <property type="match status" value="1"/>
</dbReference>
<feature type="binding site" evidence="5">
    <location>
        <position position="63"/>
    </location>
    <ligand>
        <name>Fe cation</name>
        <dbReference type="ChEBI" id="CHEBI:24875"/>
        <label>1</label>
    </ligand>
</feature>
<evidence type="ECO:0000256" key="3">
    <source>
        <dbReference type="ARBA" id="ARBA00023004"/>
    </source>
</evidence>